<feature type="domain" description="DUF1023" evidence="3">
    <location>
        <begin position="277"/>
        <end position="465"/>
    </location>
</feature>
<dbReference type="EMBL" id="VTZN01000023">
    <property type="protein sequence ID" value="KAA1251077.1"/>
    <property type="molecule type" value="Genomic_DNA"/>
</dbReference>
<dbReference type="SUPFAM" id="SSF53474">
    <property type="entry name" value="alpha/beta-Hydrolases"/>
    <property type="match status" value="1"/>
</dbReference>
<dbReference type="Proteomes" id="UP000324701">
    <property type="component" value="Unassembled WGS sequence"/>
</dbReference>
<feature type="coiled-coil region" evidence="1">
    <location>
        <begin position="192"/>
        <end position="219"/>
    </location>
</feature>
<evidence type="ECO:0000256" key="1">
    <source>
        <dbReference type="SAM" id="Coils"/>
    </source>
</evidence>
<dbReference type="AlphaFoldDB" id="A0A5B1BQU8"/>
<accession>A0A5B1BQU8</accession>
<name>A0A5B1BQU8_MYCSI</name>
<protein>
    <recommendedName>
        <fullName evidence="3">DUF1023 domain-containing protein</fullName>
    </recommendedName>
</protein>
<evidence type="ECO:0000313" key="4">
    <source>
        <dbReference type="EMBL" id="KAA1251077.1"/>
    </source>
</evidence>
<proteinExistence type="predicted"/>
<dbReference type="Gene3D" id="3.40.50.1820">
    <property type="entry name" value="alpha/beta hydrolase"/>
    <property type="match status" value="1"/>
</dbReference>
<organism evidence="4 5">
    <name type="scientific">Mycobacterium simiae</name>
    <name type="common">Mycobacterium habana</name>
    <dbReference type="NCBI Taxonomy" id="1784"/>
    <lineage>
        <taxon>Bacteria</taxon>
        <taxon>Bacillati</taxon>
        <taxon>Actinomycetota</taxon>
        <taxon>Actinomycetes</taxon>
        <taxon>Mycobacteriales</taxon>
        <taxon>Mycobacteriaceae</taxon>
        <taxon>Mycobacterium</taxon>
        <taxon>Mycobacterium simiae complex</taxon>
    </lineage>
</organism>
<sequence length="562" mass="58619">MTLTVADIERWDAQAVREVFHGAKARADVTFEASRQLATLSIFASSGGKTAEAAAHQNAAIRQDLDAHGFEALAVARAADKAADGIVQVQSELAALRKDAAAAELTIAALSNKVVPLPGLRYTEAEWARMLAKQAQLQAELDVIVAEANEVDEELASAVNMADGDSPIPADSGPPVGPEGLTPTQLASDANEERLREERAKLQARIGQLQGRYEQLVAQAATDYHNGILDSDALGQLAALDDQLTAAKGRLGDLDAVDQALRNAPETYLAQLHLPEDPRQQVLAAVAVGNPDTAANVSVTVPGVGSTLRGTLPGMVTEARNLQAEEARQLKNAGLPTSVAAIAWMGYNPPPNPLDTGSAHDLWQTMTDGQARAGAADLSRYLQQVRANNPTGHLTVLGHSYGSLTASLALQDLNAHGAHPVNDVVFYGSPGLELYSPAQLGLDHGQAYVMQAPHDLITSAVAPLAPLHGWGPNPYLTPGLTELSSQAGFDPGGIWRDGVYAHGDYPRVFQDAAGQPQLRMSGYNLAAIAAGLPGNKVSAPLLPPVLGGGMPGAPGPLPAGGH</sequence>
<dbReference type="OrthoDB" id="5969911at2"/>
<dbReference type="InterPro" id="IPR010427">
    <property type="entry name" value="DUF1023"/>
</dbReference>
<evidence type="ECO:0000256" key="2">
    <source>
        <dbReference type="SAM" id="MobiDB-lite"/>
    </source>
</evidence>
<feature type="region of interest" description="Disordered" evidence="2">
    <location>
        <begin position="161"/>
        <end position="184"/>
    </location>
</feature>
<evidence type="ECO:0000313" key="5">
    <source>
        <dbReference type="Proteomes" id="UP000324701"/>
    </source>
</evidence>
<dbReference type="Pfam" id="PF06259">
    <property type="entry name" value="Abhydrolase_8"/>
    <property type="match status" value="1"/>
</dbReference>
<feature type="coiled-coil region" evidence="1">
    <location>
        <begin position="86"/>
        <end position="154"/>
    </location>
</feature>
<comment type="caution">
    <text evidence="4">The sequence shown here is derived from an EMBL/GenBank/DDBJ whole genome shotgun (WGS) entry which is preliminary data.</text>
</comment>
<reference evidence="4 5" key="1">
    <citation type="submission" date="2019-09" db="EMBL/GenBank/DDBJ databases">
        <title>Report of infection by Mycobacterium simiae a patient suffering from pulmonary tuberculosis.</title>
        <authorList>
            <person name="Mohanty P.S."/>
            <person name="Bansal A.K."/>
            <person name="Singh H."/>
            <person name="Sharma S."/>
            <person name="Patil S.A."/>
            <person name="Upadhaya P."/>
            <person name="Singh P.K."/>
            <person name="Kumar D."/>
            <person name="Kumar S."/>
            <person name="Singh R.K."/>
            <person name="Chaudhary B."/>
        </authorList>
    </citation>
    <scope>NUCLEOTIDE SEQUENCE [LARGE SCALE GENOMIC DNA]</scope>
    <source>
        <strain evidence="4 5">JAL-560-SIM</strain>
    </source>
</reference>
<dbReference type="RefSeq" id="WP_149653110.1">
    <property type="nucleotide sequence ID" value="NZ_VTZN01000023.1"/>
</dbReference>
<evidence type="ECO:0000259" key="3">
    <source>
        <dbReference type="Pfam" id="PF06259"/>
    </source>
</evidence>
<keyword evidence="5" id="KW-1185">Reference proteome</keyword>
<dbReference type="InterPro" id="IPR029058">
    <property type="entry name" value="AB_hydrolase_fold"/>
</dbReference>
<keyword evidence="1" id="KW-0175">Coiled coil</keyword>
<gene>
    <name evidence="4" type="ORF">F0Q45_06225</name>
</gene>